<protein>
    <recommendedName>
        <fullName evidence="2">BZIP domain-containing protein</fullName>
    </recommendedName>
</protein>
<organism evidence="3 4">
    <name type="scientific">Hymenolepis diminuta</name>
    <name type="common">Rat tapeworm</name>
    <dbReference type="NCBI Taxonomy" id="6216"/>
    <lineage>
        <taxon>Eukaryota</taxon>
        <taxon>Metazoa</taxon>
        <taxon>Spiralia</taxon>
        <taxon>Lophotrochozoa</taxon>
        <taxon>Platyhelminthes</taxon>
        <taxon>Cestoda</taxon>
        <taxon>Eucestoda</taxon>
        <taxon>Cyclophyllidea</taxon>
        <taxon>Hymenolepididae</taxon>
        <taxon>Hymenolepis</taxon>
    </lineage>
</organism>
<accession>A0A564YFE0</accession>
<dbReference type="InterPro" id="IPR004827">
    <property type="entry name" value="bZIP"/>
</dbReference>
<dbReference type="InterPro" id="IPR046347">
    <property type="entry name" value="bZIP_sf"/>
</dbReference>
<proteinExistence type="predicted"/>
<evidence type="ECO:0000259" key="2">
    <source>
        <dbReference type="PROSITE" id="PS50217"/>
    </source>
</evidence>
<dbReference type="PROSITE" id="PS50217">
    <property type="entry name" value="BZIP"/>
    <property type="match status" value="1"/>
</dbReference>
<dbReference type="GO" id="GO:0000978">
    <property type="term" value="F:RNA polymerase II cis-regulatory region sequence-specific DNA binding"/>
    <property type="evidence" value="ECO:0007669"/>
    <property type="project" value="TreeGrafter"/>
</dbReference>
<evidence type="ECO:0000313" key="3">
    <source>
        <dbReference type="EMBL" id="VUZ45333.1"/>
    </source>
</evidence>
<dbReference type="Pfam" id="PF07716">
    <property type="entry name" value="bZIP_2"/>
    <property type="match status" value="1"/>
</dbReference>
<dbReference type="SMART" id="SM00338">
    <property type="entry name" value="BRLZ"/>
    <property type="match status" value="1"/>
</dbReference>
<dbReference type="AlphaFoldDB" id="A0A564YFE0"/>
<dbReference type="SUPFAM" id="SSF57959">
    <property type="entry name" value="Leucine zipper domain"/>
    <property type="match status" value="1"/>
</dbReference>
<dbReference type="InterPro" id="IPR031106">
    <property type="entry name" value="C/EBP"/>
</dbReference>
<evidence type="ECO:0000256" key="1">
    <source>
        <dbReference type="SAM" id="MobiDB-lite"/>
    </source>
</evidence>
<keyword evidence="4" id="KW-1185">Reference proteome</keyword>
<gene>
    <name evidence="3" type="ORF">WMSIL1_LOCUS5237</name>
</gene>
<dbReference type="GO" id="GO:0006351">
    <property type="term" value="P:DNA-templated transcription"/>
    <property type="evidence" value="ECO:0007669"/>
    <property type="project" value="InterPro"/>
</dbReference>
<name>A0A564YFE0_HYMDI</name>
<feature type="region of interest" description="Disordered" evidence="1">
    <location>
        <begin position="135"/>
        <end position="161"/>
    </location>
</feature>
<reference evidence="3 4" key="1">
    <citation type="submission" date="2019-07" db="EMBL/GenBank/DDBJ databases">
        <authorList>
            <person name="Jastrzebski P J."/>
            <person name="Paukszto L."/>
            <person name="Jastrzebski P J."/>
        </authorList>
    </citation>
    <scope>NUCLEOTIDE SEQUENCE [LARGE SCALE GENOMIC DNA]</scope>
    <source>
        <strain evidence="3 4">WMS-il1</strain>
    </source>
</reference>
<evidence type="ECO:0000313" key="4">
    <source>
        <dbReference type="Proteomes" id="UP000321570"/>
    </source>
</evidence>
<feature type="domain" description="BZIP" evidence="2">
    <location>
        <begin position="163"/>
        <end position="226"/>
    </location>
</feature>
<dbReference type="PANTHER" id="PTHR23334">
    <property type="entry name" value="CCAAT/ENHANCER BINDING PROTEIN"/>
    <property type="match status" value="1"/>
</dbReference>
<dbReference type="Gene3D" id="1.20.5.170">
    <property type="match status" value="1"/>
</dbReference>
<feature type="compositionally biased region" description="Polar residues" evidence="1">
    <location>
        <begin position="10"/>
        <end position="21"/>
    </location>
</feature>
<dbReference type="GO" id="GO:0000981">
    <property type="term" value="F:DNA-binding transcription factor activity, RNA polymerase II-specific"/>
    <property type="evidence" value="ECO:0007669"/>
    <property type="project" value="TreeGrafter"/>
</dbReference>
<feature type="region of interest" description="Disordered" evidence="1">
    <location>
        <begin position="1"/>
        <end position="29"/>
    </location>
</feature>
<sequence>MQEQRFDPDQISSSHNSSNNRYPADPSYDSNYGAWMPADAGMPHEMPPYQMNCRQMENTAMDPVAGVYYENQPVLHYDNTIDSVLMTNPGDSAYVGDNSPDDFDQSYQRLIHNAETIRNETNFKQYKQTQPQVNYNEASPFPPPITEMIPGSSLRKSRDRDFDMEKQLRRLRNNEASRRSRREKKRRFMEIERRVEEMKASNKRLTDFVQELDSIIEEAKAILLTVRWNTNFQPSLPNWEPYQ</sequence>
<dbReference type="Proteomes" id="UP000321570">
    <property type="component" value="Unassembled WGS sequence"/>
</dbReference>
<dbReference type="EMBL" id="CABIJS010000166">
    <property type="protein sequence ID" value="VUZ45333.1"/>
    <property type="molecule type" value="Genomic_DNA"/>
</dbReference>
<dbReference type="PANTHER" id="PTHR23334:SF20">
    <property type="entry name" value="BASIC LEUCINE ZIPPER 24"/>
    <property type="match status" value="1"/>
</dbReference>